<accession>A0A5A7PZI5</accession>
<dbReference type="SUPFAM" id="SSF53098">
    <property type="entry name" value="Ribonuclease H-like"/>
    <property type="match status" value="1"/>
</dbReference>
<dbReference type="Proteomes" id="UP000325081">
    <property type="component" value="Unassembled WGS sequence"/>
</dbReference>
<comment type="caution">
    <text evidence="2">The sequence shown here is derived from an EMBL/GenBank/DDBJ whole genome shotgun (WGS) entry which is preliminary data.</text>
</comment>
<dbReference type="CDD" id="cd06222">
    <property type="entry name" value="RNase_H_like"/>
    <property type="match status" value="1"/>
</dbReference>
<organism evidence="2 3">
    <name type="scientific">Striga asiatica</name>
    <name type="common">Asiatic witchweed</name>
    <name type="synonym">Buchnera asiatica</name>
    <dbReference type="NCBI Taxonomy" id="4170"/>
    <lineage>
        <taxon>Eukaryota</taxon>
        <taxon>Viridiplantae</taxon>
        <taxon>Streptophyta</taxon>
        <taxon>Embryophyta</taxon>
        <taxon>Tracheophyta</taxon>
        <taxon>Spermatophyta</taxon>
        <taxon>Magnoliopsida</taxon>
        <taxon>eudicotyledons</taxon>
        <taxon>Gunneridae</taxon>
        <taxon>Pentapetalae</taxon>
        <taxon>asterids</taxon>
        <taxon>lamiids</taxon>
        <taxon>Lamiales</taxon>
        <taxon>Orobanchaceae</taxon>
        <taxon>Buchnereae</taxon>
        <taxon>Striga</taxon>
    </lineage>
</organism>
<dbReference type="GO" id="GO:0004523">
    <property type="term" value="F:RNA-DNA hybrid ribonuclease activity"/>
    <property type="evidence" value="ECO:0007669"/>
    <property type="project" value="InterPro"/>
</dbReference>
<dbReference type="PANTHER" id="PTHR47723:SF19">
    <property type="entry name" value="POLYNUCLEOTIDYL TRANSFERASE, RIBONUCLEASE H-LIKE SUPERFAMILY PROTEIN"/>
    <property type="match status" value="1"/>
</dbReference>
<dbReference type="InterPro" id="IPR053151">
    <property type="entry name" value="RNase_H-like"/>
</dbReference>
<evidence type="ECO:0000313" key="3">
    <source>
        <dbReference type="Proteomes" id="UP000325081"/>
    </source>
</evidence>
<dbReference type="Pfam" id="PF13456">
    <property type="entry name" value="RVT_3"/>
    <property type="match status" value="1"/>
</dbReference>
<dbReference type="InterPro" id="IPR012337">
    <property type="entry name" value="RNaseH-like_sf"/>
</dbReference>
<keyword evidence="2" id="KW-0808">Transferase</keyword>
<evidence type="ECO:0000259" key="1">
    <source>
        <dbReference type="PROSITE" id="PS50879"/>
    </source>
</evidence>
<dbReference type="OrthoDB" id="895680at2759"/>
<dbReference type="Gene3D" id="3.30.420.10">
    <property type="entry name" value="Ribonuclease H-like superfamily/Ribonuclease H"/>
    <property type="match status" value="1"/>
</dbReference>
<name>A0A5A7PZI5_STRAF</name>
<sequence>MDPVPWFENFLWNHDLPMIMGCEWSKVFAAVLWRLWKRRCEVVFDSHAMIDGEKVLNVIASSIRELVDAYPPKRNKMTTGKLLAWLKPEEGFVKLNTDGAAKVNPGVAGAGGLIRDEEGRWRTGFMAHLGVCTNTVAELQAIRYGLELAFNKG</sequence>
<protein>
    <submittedName>
        <fullName evidence="2">Polynucleotidyl transferase</fullName>
    </submittedName>
</protein>
<dbReference type="PANTHER" id="PTHR47723">
    <property type="entry name" value="OS05G0353850 PROTEIN"/>
    <property type="match status" value="1"/>
</dbReference>
<proteinExistence type="predicted"/>
<dbReference type="InterPro" id="IPR036397">
    <property type="entry name" value="RNaseH_sf"/>
</dbReference>
<gene>
    <name evidence="2" type="ORF">STAS_14773</name>
</gene>
<dbReference type="PROSITE" id="PS50879">
    <property type="entry name" value="RNASE_H_1"/>
    <property type="match status" value="1"/>
</dbReference>
<dbReference type="GO" id="GO:0016740">
    <property type="term" value="F:transferase activity"/>
    <property type="evidence" value="ECO:0007669"/>
    <property type="project" value="UniProtKB-KW"/>
</dbReference>
<dbReference type="EMBL" id="BKCP01005461">
    <property type="protein sequence ID" value="GER38270.1"/>
    <property type="molecule type" value="Genomic_DNA"/>
</dbReference>
<dbReference type="InterPro" id="IPR002156">
    <property type="entry name" value="RNaseH_domain"/>
</dbReference>
<reference evidence="3" key="1">
    <citation type="journal article" date="2019" name="Curr. Biol.">
        <title>Genome Sequence of Striga asiatica Provides Insight into the Evolution of Plant Parasitism.</title>
        <authorList>
            <person name="Yoshida S."/>
            <person name="Kim S."/>
            <person name="Wafula E.K."/>
            <person name="Tanskanen J."/>
            <person name="Kim Y.M."/>
            <person name="Honaas L."/>
            <person name="Yang Z."/>
            <person name="Spallek T."/>
            <person name="Conn C.E."/>
            <person name="Ichihashi Y."/>
            <person name="Cheong K."/>
            <person name="Cui S."/>
            <person name="Der J.P."/>
            <person name="Gundlach H."/>
            <person name="Jiao Y."/>
            <person name="Hori C."/>
            <person name="Ishida J.K."/>
            <person name="Kasahara H."/>
            <person name="Kiba T."/>
            <person name="Kim M.S."/>
            <person name="Koo N."/>
            <person name="Laohavisit A."/>
            <person name="Lee Y.H."/>
            <person name="Lumba S."/>
            <person name="McCourt P."/>
            <person name="Mortimer J.C."/>
            <person name="Mutuku J.M."/>
            <person name="Nomura T."/>
            <person name="Sasaki-Sekimoto Y."/>
            <person name="Seto Y."/>
            <person name="Wang Y."/>
            <person name="Wakatake T."/>
            <person name="Sakakibara H."/>
            <person name="Demura T."/>
            <person name="Yamaguchi S."/>
            <person name="Yoneyama K."/>
            <person name="Manabe R.I."/>
            <person name="Nelson D.C."/>
            <person name="Schulman A.H."/>
            <person name="Timko M.P."/>
            <person name="dePamphilis C.W."/>
            <person name="Choi D."/>
            <person name="Shirasu K."/>
        </authorList>
    </citation>
    <scope>NUCLEOTIDE SEQUENCE [LARGE SCALE GENOMIC DNA]</scope>
    <source>
        <strain evidence="3">cv. UVA1</strain>
    </source>
</reference>
<dbReference type="AlphaFoldDB" id="A0A5A7PZI5"/>
<evidence type="ECO:0000313" key="2">
    <source>
        <dbReference type="EMBL" id="GER38270.1"/>
    </source>
</evidence>
<feature type="domain" description="RNase H type-1" evidence="1">
    <location>
        <begin position="89"/>
        <end position="153"/>
    </location>
</feature>
<keyword evidence="3" id="KW-1185">Reference proteome</keyword>
<dbReference type="GO" id="GO:0003676">
    <property type="term" value="F:nucleic acid binding"/>
    <property type="evidence" value="ECO:0007669"/>
    <property type="project" value="InterPro"/>
</dbReference>
<dbReference type="InterPro" id="IPR044730">
    <property type="entry name" value="RNase_H-like_dom_plant"/>
</dbReference>